<dbReference type="EMBL" id="JBBNAE010000011">
    <property type="protein sequence ID" value="KAK9085645.1"/>
    <property type="molecule type" value="Genomic_DNA"/>
</dbReference>
<reference evidence="2 3" key="1">
    <citation type="submission" date="2024-01" db="EMBL/GenBank/DDBJ databases">
        <title>Genome assemblies of Stephania.</title>
        <authorList>
            <person name="Yang L."/>
        </authorList>
    </citation>
    <scope>NUCLEOTIDE SEQUENCE [LARGE SCALE GENOMIC DNA]</scope>
    <source>
        <strain evidence="2">QJT</strain>
        <tissue evidence="2">Leaf</tissue>
    </source>
</reference>
<evidence type="ECO:0000313" key="2">
    <source>
        <dbReference type="EMBL" id="KAK9085645.1"/>
    </source>
</evidence>
<evidence type="ECO:0000256" key="1">
    <source>
        <dbReference type="SAM" id="MobiDB-lite"/>
    </source>
</evidence>
<protein>
    <submittedName>
        <fullName evidence="2">Uncharacterized protein</fullName>
    </submittedName>
</protein>
<organism evidence="2 3">
    <name type="scientific">Stephania japonica</name>
    <dbReference type="NCBI Taxonomy" id="461633"/>
    <lineage>
        <taxon>Eukaryota</taxon>
        <taxon>Viridiplantae</taxon>
        <taxon>Streptophyta</taxon>
        <taxon>Embryophyta</taxon>
        <taxon>Tracheophyta</taxon>
        <taxon>Spermatophyta</taxon>
        <taxon>Magnoliopsida</taxon>
        <taxon>Ranunculales</taxon>
        <taxon>Menispermaceae</taxon>
        <taxon>Menispermoideae</taxon>
        <taxon>Cissampelideae</taxon>
        <taxon>Stephania</taxon>
    </lineage>
</organism>
<keyword evidence="3" id="KW-1185">Reference proteome</keyword>
<feature type="compositionally biased region" description="Basic and acidic residues" evidence="1">
    <location>
        <begin position="21"/>
        <end position="60"/>
    </location>
</feature>
<proteinExistence type="predicted"/>
<accession>A0AAP0E2S8</accession>
<comment type="caution">
    <text evidence="2">The sequence shown here is derived from an EMBL/GenBank/DDBJ whole genome shotgun (WGS) entry which is preliminary data.</text>
</comment>
<sequence>MLLIDQSNAVCWQKEERVLSRKEVSSRSGLAEHKANSRQEESRNSGSLEHHTHREEDQRTGTKTLVGTRGIV</sequence>
<name>A0AAP0E2S8_9MAGN</name>
<evidence type="ECO:0000313" key="3">
    <source>
        <dbReference type="Proteomes" id="UP001417504"/>
    </source>
</evidence>
<feature type="region of interest" description="Disordered" evidence="1">
    <location>
        <begin position="21"/>
        <end position="72"/>
    </location>
</feature>
<gene>
    <name evidence="2" type="ORF">Sjap_026056</name>
</gene>
<dbReference type="AlphaFoldDB" id="A0AAP0E2S8"/>
<dbReference type="Proteomes" id="UP001417504">
    <property type="component" value="Unassembled WGS sequence"/>
</dbReference>